<comment type="caution">
    <text evidence="2">The sequence shown here is derived from an EMBL/GenBank/DDBJ whole genome shotgun (WGS) entry which is preliminary data.</text>
</comment>
<feature type="region of interest" description="Disordered" evidence="1">
    <location>
        <begin position="37"/>
        <end position="101"/>
    </location>
</feature>
<proteinExistence type="predicted"/>
<feature type="compositionally biased region" description="Basic residues" evidence="1">
    <location>
        <begin position="67"/>
        <end position="89"/>
    </location>
</feature>
<sequence length="101" mass="11991">MNIRTRQVNITNNKHETLKYGRKEEKAKMRVFPLELSPGVYATPDSYPSVPLPDRRVDTTADMRGPDKKKKKKKKKKKEKKKKKKKKKKKEEEEEIPKVKK</sequence>
<protein>
    <submittedName>
        <fullName evidence="2">Uncharacterized protein</fullName>
    </submittedName>
</protein>
<dbReference type="AlphaFoldDB" id="A0AAV4GGU0"/>
<name>A0AAV4GGU0_9GAST</name>
<gene>
    <name evidence="2" type="ORF">ElyMa_002395700</name>
</gene>
<evidence type="ECO:0000313" key="2">
    <source>
        <dbReference type="EMBL" id="GFR83600.1"/>
    </source>
</evidence>
<evidence type="ECO:0000256" key="1">
    <source>
        <dbReference type="SAM" id="MobiDB-lite"/>
    </source>
</evidence>
<evidence type="ECO:0000313" key="3">
    <source>
        <dbReference type="Proteomes" id="UP000762676"/>
    </source>
</evidence>
<dbReference type="Proteomes" id="UP000762676">
    <property type="component" value="Unassembled WGS sequence"/>
</dbReference>
<dbReference type="EMBL" id="BMAT01004923">
    <property type="protein sequence ID" value="GFR83600.1"/>
    <property type="molecule type" value="Genomic_DNA"/>
</dbReference>
<accession>A0AAV4GGU0</accession>
<keyword evidence="3" id="KW-1185">Reference proteome</keyword>
<reference evidence="2 3" key="1">
    <citation type="journal article" date="2021" name="Elife">
        <title>Chloroplast acquisition without the gene transfer in kleptoplastic sea slugs, Plakobranchus ocellatus.</title>
        <authorList>
            <person name="Maeda T."/>
            <person name="Takahashi S."/>
            <person name="Yoshida T."/>
            <person name="Shimamura S."/>
            <person name="Takaki Y."/>
            <person name="Nagai Y."/>
            <person name="Toyoda A."/>
            <person name="Suzuki Y."/>
            <person name="Arimoto A."/>
            <person name="Ishii H."/>
            <person name="Satoh N."/>
            <person name="Nishiyama T."/>
            <person name="Hasebe M."/>
            <person name="Maruyama T."/>
            <person name="Minagawa J."/>
            <person name="Obokata J."/>
            <person name="Shigenobu S."/>
        </authorList>
    </citation>
    <scope>NUCLEOTIDE SEQUENCE [LARGE SCALE GENOMIC DNA]</scope>
</reference>
<feature type="compositionally biased region" description="Basic and acidic residues" evidence="1">
    <location>
        <begin position="53"/>
        <end position="66"/>
    </location>
</feature>
<organism evidence="2 3">
    <name type="scientific">Elysia marginata</name>
    <dbReference type="NCBI Taxonomy" id="1093978"/>
    <lineage>
        <taxon>Eukaryota</taxon>
        <taxon>Metazoa</taxon>
        <taxon>Spiralia</taxon>
        <taxon>Lophotrochozoa</taxon>
        <taxon>Mollusca</taxon>
        <taxon>Gastropoda</taxon>
        <taxon>Heterobranchia</taxon>
        <taxon>Euthyneura</taxon>
        <taxon>Panpulmonata</taxon>
        <taxon>Sacoglossa</taxon>
        <taxon>Placobranchoidea</taxon>
        <taxon>Plakobranchidae</taxon>
        <taxon>Elysia</taxon>
    </lineage>
</organism>